<feature type="region of interest" description="Disordered" evidence="1">
    <location>
        <begin position="29"/>
        <end position="192"/>
    </location>
</feature>
<dbReference type="EMBL" id="JH993862">
    <property type="protein sequence ID" value="ELQ76189.1"/>
    <property type="molecule type" value="Genomic_DNA"/>
</dbReference>
<dbReference type="VEuPathDB" id="MicrosporidiaDB:THOM_0838"/>
<accession>L7JXQ8</accession>
<organism evidence="2 3">
    <name type="scientific">Trachipleistophora hominis</name>
    <name type="common">Microsporidian parasite</name>
    <dbReference type="NCBI Taxonomy" id="72359"/>
    <lineage>
        <taxon>Eukaryota</taxon>
        <taxon>Fungi</taxon>
        <taxon>Fungi incertae sedis</taxon>
        <taxon>Microsporidia</taxon>
        <taxon>Pleistophoridae</taxon>
        <taxon>Trachipleistophora</taxon>
    </lineage>
</organism>
<protein>
    <submittedName>
        <fullName evidence="2">Uncharacterized protein</fullName>
    </submittedName>
</protein>
<dbReference type="OMA" id="ININMQN"/>
<gene>
    <name evidence="2" type="ORF">THOM_0838</name>
</gene>
<dbReference type="InParanoid" id="L7JXQ8"/>
<keyword evidence="3" id="KW-1185">Reference proteome</keyword>
<sequence length="407" mass="46294">MVMSDSSDIEIVSTKRKDGDVEVVNFGDRKGRVGRKGTALTINLRGRGKRRRSTANDRELDKTGCVEGKKEFKSKNASNKNENNNKDEKDKKQEVNSKEKFNSKDKNINKEVRQRPHVNETVSEQKRTMNSHTDASNSKWRNDSEATENGKMKSNEFITNKTENLQKKNEEDRKIVEQSKRFETSTGVTQEETAKNADLLHSTDQSININMQNTLQAHVQYTPVDHNSYLTQKHLINSKQHTPALTASTSHQEAAILTAPSDHITFTVQHDTNTSTFTLPPSSTLRPVYDQLCKNTPNKIQFGQNFVSRFSSLHVLNIKNGDVLRIVNPTKRCIDDRNESVATRKMVRVNYAVNKSVEIELLEGDDLNALVARVNAVLNDEYRYFVMNGMRCVKNVFEDGDVVDVFR</sequence>
<dbReference type="AlphaFoldDB" id="L7JXQ8"/>
<name>L7JXQ8_TRAHO</name>
<reference evidence="2 3" key="1">
    <citation type="journal article" date="2012" name="PLoS Pathog.">
        <title>The genome of the obligate intracellular parasite Trachipleistophora hominis: new insights into microsporidian genome dynamics and reductive evolution.</title>
        <authorList>
            <person name="Heinz E."/>
            <person name="Williams T.A."/>
            <person name="Nakjang S."/>
            <person name="Noel C.J."/>
            <person name="Swan D.C."/>
            <person name="Goldberg A.V."/>
            <person name="Harris S.R."/>
            <person name="Weinmaier T."/>
            <person name="Markert S."/>
            <person name="Becher D."/>
            <person name="Bernhardt J."/>
            <person name="Dagan T."/>
            <person name="Hacker C."/>
            <person name="Lucocq J.M."/>
            <person name="Schweder T."/>
            <person name="Rattei T."/>
            <person name="Hall N."/>
            <person name="Hirt R.P."/>
            <person name="Embley T.M."/>
        </authorList>
    </citation>
    <scope>NUCLEOTIDE SEQUENCE [LARGE SCALE GENOMIC DNA]</scope>
</reference>
<proteinExistence type="predicted"/>
<feature type="compositionally biased region" description="Basic and acidic residues" evidence="1">
    <location>
        <begin position="140"/>
        <end position="154"/>
    </location>
</feature>
<evidence type="ECO:0000256" key="1">
    <source>
        <dbReference type="SAM" id="MobiDB-lite"/>
    </source>
</evidence>
<feature type="compositionally biased region" description="Basic and acidic residues" evidence="1">
    <location>
        <begin position="83"/>
        <end position="127"/>
    </location>
</feature>
<dbReference type="HOGENOM" id="CLU_744328_0_0_1"/>
<feature type="compositionally biased region" description="Basic and acidic residues" evidence="1">
    <location>
        <begin position="54"/>
        <end position="74"/>
    </location>
</feature>
<evidence type="ECO:0000313" key="2">
    <source>
        <dbReference type="EMBL" id="ELQ76189.1"/>
    </source>
</evidence>
<dbReference type="Proteomes" id="UP000011185">
    <property type="component" value="Unassembled WGS sequence"/>
</dbReference>
<feature type="compositionally biased region" description="Polar residues" evidence="1">
    <location>
        <begin position="128"/>
        <end position="139"/>
    </location>
</feature>
<feature type="compositionally biased region" description="Basic and acidic residues" evidence="1">
    <location>
        <begin position="164"/>
        <end position="183"/>
    </location>
</feature>
<evidence type="ECO:0000313" key="3">
    <source>
        <dbReference type="Proteomes" id="UP000011185"/>
    </source>
</evidence>
<dbReference type="OrthoDB" id="10553709at2759"/>